<sequence length="391" mass="44265">MSVNQPEHNDAVLGGEVPHLINSAVLGGIEGVKKRLASSSEETRIAALTDALQYEEVGLDLVIRALEDKVQSTQKAAYLLLRNKKDPKIIRALQGLNYWSWMECLTTLKYHVYMSSLPMTPDGKKIIFGGIGAIHIWNWEENTMQRQILQGHSDEVNFFDFSSDRQIIIGGSWGDARIKVWNWQTGEILCSPMKEYSLGIHSMAVCSDEDTVIVGCMKEGFIKVWNWKINKIIRVIDAYSKGQVQVYISPDKKQLVSAGETSIKIWNWRTSELFYILETQQRIENSAINFEKNIIAVRHSNKIKIFDLQTKKLQLTLQVQKETFSLALSQDGNTLIAGGRGQIQIWSLQTGKLLHTLYGHCDYIQCVTADNNQQIIVSNGHIDGIKVWGVR</sequence>
<evidence type="ECO:0000313" key="4">
    <source>
        <dbReference type="Proteomes" id="UP000029738"/>
    </source>
</evidence>
<evidence type="ECO:0000313" key="2">
    <source>
        <dbReference type="EMBL" id="KAF3886504.1"/>
    </source>
</evidence>
<keyword evidence="4" id="KW-1185">Reference proteome</keyword>
<proteinExistence type="predicted"/>
<dbReference type="Proteomes" id="UP000029738">
    <property type="component" value="Unassembled WGS sequence"/>
</dbReference>
<gene>
    <name evidence="3" type="ORF">DA73_0218450</name>
    <name evidence="2" type="ORF">DA73_0400014215</name>
</gene>
<evidence type="ECO:0000313" key="3">
    <source>
        <dbReference type="EMBL" id="KIE10520.1"/>
    </source>
</evidence>
<dbReference type="InterPro" id="IPR050995">
    <property type="entry name" value="WD-F-box_domain-protein"/>
</dbReference>
<dbReference type="PROSITE" id="PS50082">
    <property type="entry name" value="WD_REPEATS_2"/>
    <property type="match status" value="2"/>
</dbReference>
<dbReference type="EMBL" id="JHEG04000001">
    <property type="protein sequence ID" value="KAF3886504.1"/>
    <property type="molecule type" value="Genomic_DNA"/>
</dbReference>
<dbReference type="InterPro" id="IPR015943">
    <property type="entry name" value="WD40/YVTN_repeat-like_dom_sf"/>
</dbReference>
<accession>A0A0C1RE95</accession>
<dbReference type="InterPro" id="IPR001680">
    <property type="entry name" value="WD40_rpt"/>
</dbReference>
<dbReference type="SUPFAM" id="SSF50978">
    <property type="entry name" value="WD40 repeat-like"/>
    <property type="match status" value="1"/>
</dbReference>
<name>A0A0C1RE95_9CYAN</name>
<dbReference type="AlphaFoldDB" id="A0A0C1RE95"/>
<evidence type="ECO:0000256" key="1">
    <source>
        <dbReference type="PROSITE-ProRule" id="PRU00221"/>
    </source>
</evidence>
<dbReference type="OrthoDB" id="494465at2"/>
<dbReference type="PANTHER" id="PTHR14604">
    <property type="entry name" value="WD40 REPEAT PF20"/>
    <property type="match status" value="1"/>
</dbReference>
<feature type="repeat" description="WD" evidence="1">
    <location>
        <begin position="357"/>
        <end position="391"/>
    </location>
</feature>
<organism evidence="3">
    <name type="scientific">Tolypothrix bouteillei VB521301</name>
    <dbReference type="NCBI Taxonomy" id="1479485"/>
    <lineage>
        <taxon>Bacteria</taxon>
        <taxon>Bacillati</taxon>
        <taxon>Cyanobacteriota</taxon>
        <taxon>Cyanophyceae</taxon>
        <taxon>Nostocales</taxon>
        <taxon>Tolypothrichaceae</taxon>
        <taxon>Tolypothrix</taxon>
    </lineage>
</organism>
<dbReference type="InterPro" id="IPR036322">
    <property type="entry name" value="WD40_repeat_dom_sf"/>
</dbReference>
<protein>
    <submittedName>
        <fullName evidence="3">Uncharacterized protein</fullName>
    </submittedName>
</protein>
<reference evidence="2" key="2">
    <citation type="submission" date="2019-11" db="EMBL/GenBank/DDBJ databases">
        <title>Improved Assembly of Tolypothrix boutellei genome.</title>
        <authorList>
            <person name="Sarangi A.N."/>
            <person name="Mukherjee M."/>
            <person name="Ghosh S."/>
            <person name="Singh D."/>
            <person name="Das A."/>
            <person name="Kant S."/>
            <person name="Prusty A."/>
            <person name="Tripathy S."/>
        </authorList>
    </citation>
    <scope>NUCLEOTIDE SEQUENCE</scope>
    <source>
        <strain evidence="2">VB521301</strain>
    </source>
</reference>
<dbReference type="PROSITE" id="PS50294">
    <property type="entry name" value="WD_REPEATS_REGION"/>
    <property type="match status" value="1"/>
</dbReference>
<dbReference type="Gene3D" id="2.130.10.10">
    <property type="entry name" value="YVTN repeat-like/Quinoprotein amine dehydrogenase"/>
    <property type="match status" value="2"/>
</dbReference>
<comment type="caution">
    <text evidence="3">The sequence shown here is derived from an EMBL/GenBank/DDBJ whole genome shotgun (WGS) entry which is preliminary data.</text>
</comment>
<dbReference type="STRING" id="1479485.DA73_0218450"/>
<keyword evidence="1" id="KW-0853">WD repeat</keyword>
<dbReference type="EMBL" id="JHEG02000048">
    <property type="protein sequence ID" value="KIE10520.1"/>
    <property type="molecule type" value="Genomic_DNA"/>
</dbReference>
<dbReference type="PANTHER" id="PTHR14604:SF3">
    <property type="entry name" value="SPERM-ASSOCIATED ANTIGEN 16 PROTEIN"/>
    <property type="match status" value="1"/>
</dbReference>
<dbReference type="Pfam" id="PF00400">
    <property type="entry name" value="WD40"/>
    <property type="match status" value="4"/>
</dbReference>
<dbReference type="RefSeq" id="WP_038076225.1">
    <property type="nucleotide sequence ID" value="NZ_JHEG04000001.1"/>
</dbReference>
<feature type="repeat" description="WD" evidence="1">
    <location>
        <begin position="149"/>
        <end position="191"/>
    </location>
</feature>
<dbReference type="SMART" id="SM00320">
    <property type="entry name" value="WD40"/>
    <property type="match status" value="5"/>
</dbReference>
<reference evidence="3" key="1">
    <citation type="journal article" date="2015" name="Genome Announc.">
        <title>Draft Genome Sequence of Tolypothrix boutellei Strain VB521301.</title>
        <authorList>
            <person name="Chandrababunaidu M.M."/>
            <person name="Singh D."/>
            <person name="Sen D."/>
            <person name="Bhan S."/>
            <person name="Das S."/>
            <person name="Gupta A."/>
            <person name="Adhikary S.P."/>
            <person name="Tripathy S."/>
        </authorList>
    </citation>
    <scope>NUCLEOTIDE SEQUENCE</scope>
    <source>
        <strain evidence="3">VB521301</strain>
    </source>
</reference>